<evidence type="ECO:0000256" key="1">
    <source>
        <dbReference type="SAM" id="MobiDB-lite"/>
    </source>
</evidence>
<dbReference type="Proteomes" id="UP001301797">
    <property type="component" value="Chromosome"/>
</dbReference>
<name>A0AA97FDP3_9EURY</name>
<organism evidence="3 4">
    <name type="scientific">Methanochimaera problematica</name>
    <dbReference type="NCBI Taxonomy" id="2609417"/>
    <lineage>
        <taxon>Archaea</taxon>
        <taxon>Methanobacteriati</taxon>
        <taxon>Methanobacteriota</taxon>
        <taxon>Stenosarchaea group</taxon>
        <taxon>Methanomicrobia</taxon>
        <taxon>Methanomicrobiales</taxon>
        <taxon>Methanomicrobiaceae</taxon>
        <taxon>Methanochimaera</taxon>
    </lineage>
</organism>
<protein>
    <submittedName>
        <fullName evidence="3">Uncharacterized protein</fullName>
    </submittedName>
</protein>
<keyword evidence="4" id="KW-1185">Reference proteome</keyword>
<evidence type="ECO:0000313" key="3">
    <source>
        <dbReference type="EMBL" id="WOF16637.1"/>
    </source>
</evidence>
<keyword evidence="2" id="KW-0472">Membrane</keyword>
<accession>A0AA97FDP3</accession>
<evidence type="ECO:0000313" key="4">
    <source>
        <dbReference type="Proteomes" id="UP001301797"/>
    </source>
</evidence>
<feature type="transmembrane region" description="Helical" evidence="2">
    <location>
        <begin position="272"/>
        <end position="292"/>
    </location>
</feature>
<gene>
    <name evidence="3" type="ORF">F1737_08015</name>
</gene>
<sequence length="301" mass="32616">MMMKKIFYGLLIFALLCEFIIPVGATTLYRINTEYPSTEVEGLSLTGFIITGEKSDLYIGDTISVKSIFKNTLPQAKGNTITLSENWGSYFVVSYSPAIIQADALADNGEGTVLYPGQSFTNTMDYVIESTGTLSVHPQISTDKGSVSASSDSGIPFAFLKVTAPAKTVPEDDAPANDPTEKPKEETPIPTDNPTEKPKEETPIPTDNPTEKPEEDTPVPTDNPTEKPEEVPQSSITSGETDDEPALPVLIKKVSDESNGVSKLENTTDLPIFVWILLFVAVIATAAITYTVTIQKQKKKD</sequence>
<dbReference type="AlphaFoldDB" id="A0AA97FDP3"/>
<keyword evidence="2" id="KW-0812">Transmembrane</keyword>
<evidence type="ECO:0000256" key="2">
    <source>
        <dbReference type="SAM" id="Phobius"/>
    </source>
</evidence>
<keyword evidence="2" id="KW-1133">Transmembrane helix</keyword>
<dbReference type="RefSeq" id="WP_317136060.1">
    <property type="nucleotide sequence ID" value="NZ_CP043875.1"/>
</dbReference>
<feature type="region of interest" description="Disordered" evidence="1">
    <location>
        <begin position="166"/>
        <end position="246"/>
    </location>
</feature>
<dbReference type="KEGG" id="mefw:F1737_08015"/>
<reference evidence="3 4" key="1">
    <citation type="submission" date="2019-09" db="EMBL/GenBank/DDBJ databases">
        <title>The complete genome of Methanoplanus sp. FWC-SCC4.</title>
        <authorList>
            <person name="Chen S.-C."/>
            <person name="Zhou Y.-Z."/>
            <person name="Lai M.-C."/>
        </authorList>
    </citation>
    <scope>NUCLEOTIDE SEQUENCE [LARGE SCALE GENOMIC DNA]</scope>
    <source>
        <strain evidence="3 4">FWC-SCC4</strain>
    </source>
</reference>
<proteinExistence type="predicted"/>
<dbReference type="EMBL" id="CP043875">
    <property type="protein sequence ID" value="WOF16637.1"/>
    <property type="molecule type" value="Genomic_DNA"/>
</dbReference>
<dbReference type="GeneID" id="85230100"/>